<comment type="caution">
    <text evidence="1">The sequence shown here is derived from an EMBL/GenBank/DDBJ whole genome shotgun (WGS) entry which is preliminary data.</text>
</comment>
<accession>A0ACB8R5L5</accession>
<dbReference type="EMBL" id="MU276306">
    <property type="protein sequence ID" value="KAI0039431.1"/>
    <property type="molecule type" value="Genomic_DNA"/>
</dbReference>
<name>A0ACB8R5L5_9AGAM</name>
<dbReference type="Proteomes" id="UP000814033">
    <property type="component" value="Unassembled WGS sequence"/>
</dbReference>
<protein>
    <submittedName>
        <fullName evidence="1">Uncharacterized protein</fullName>
    </submittedName>
</protein>
<evidence type="ECO:0000313" key="2">
    <source>
        <dbReference type="Proteomes" id="UP000814033"/>
    </source>
</evidence>
<proteinExistence type="predicted"/>
<organism evidence="1 2">
    <name type="scientific">Auriscalpium vulgare</name>
    <dbReference type="NCBI Taxonomy" id="40419"/>
    <lineage>
        <taxon>Eukaryota</taxon>
        <taxon>Fungi</taxon>
        <taxon>Dikarya</taxon>
        <taxon>Basidiomycota</taxon>
        <taxon>Agaricomycotina</taxon>
        <taxon>Agaricomycetes</taxon>
        <taxon>Russulales</taxon>
        <taxon>Auriscalpiaceae</taxon>
        <taxon>Auriscalpium</taxon>
    </lineage>
</organism>
<reference evidence="1" key="1">
    <citation type="submission" date="2021-02" db="EMBL/GenBank/DDBJ databases">
        <authorList>
            <consortium name="DOE Joint Genome Institute"/>
            <person name="Ahrendt S."/>
            <person name="Looney B.P."/>
            <person name="Miyauchi S."/>
            <person name="Morin E."/>
            <person name="Drula E."/>
            <person name="Courty P.E."/>
            <person name="Chicoki N."/>
            <person name="Fauchery L."/>
            <person name="Kohler A."/>
            <person name="Kuo A."/>
            <person name="Labutti K."/>
            <person name="Pangilinan J."/>
            <person name="Lipzen A."/>
            <person name="Riley R."/>
            <person name="Andreopoulos W."/>
            <person name="He G."/>
            <person name="Johnson J."/>
            <person name="Barry K.W."/>
            <person name="Grigoriev I.V."/>
            <person name="Nagy L."/>
            <person name="Hibbett D."/>
            <person name="Henrissat B."/>
            <person name="Matheny P.B."/>
            <person name="Labbe J."/>
            <person name="Martin F."/>
        </authorList>
    </citation>
    <scope>NUCLEOTIDE SEQUENCE</scope>
    <source>
        <strain evidence="1">FP105234-sp</strain>
    </source>
</reference>
<reference evidence="1" key="2">
    <citation type="journal article" date="2022" name="New Phytol.">
        <title>Evolutionary transition to the ectomycorrhizal habit in the genomes of a hyperdiverse lineage of mushroom-forming fungi.</title>
        <authorList>
            <person name="Looney B."/>
            <person name="Miyauchi S."/>
            <person name="Morin E."/>
            <person name="Drula E."/>
            <person name="Courty P.E."/>
            <person name="Kohler A."/>
            <person name="Kuo A."/>
            <person name="LaButti K."/>
            <person name="Pangilinan J."/>
            <person name="Lipzen A."/>
            <person name="Riley R."/>
            <person name="Andreopoulos W."/>
            <person name="He G."/>
            <person name="Johnson J."/>
            <person name="Nolan M."/>
            <person name="Tritt A."/>
            <person name="Barry K.W."/>
            <person name="Grigoriev I.V."/>
            <person name="Nagy L.G."/>
            <person name="Hibbett D."/>
            <person name="Henrissat B."/>
            <person name="Matheny P.B."/>
            <person name="Labbe J."/>
            <person name="Martin F.M."/>
        </authorList>
    </citation>
    <scope>NUCLEOTIDE SEQUENCE</scope>
    <source>
        <strain evidence="1">FP105234-sp</strain>
    </source>
</reference>
<gene>
    <name evidence="1" type="ORF">FA95DRAFT_1577604</name>
</gene>
<keyword evidence="2" id="KW-1185">Reference proteome</keyword>
<evidence type="ECO:0000313" key="1">
    <source>
        <dbReference type="EMBL" id="KAI0039431.1"/>
    </source>
</evidence>
<sequence>MQHNPSPIPREITSPAPPPAAILAPSPVKPHFHLKPTALTKVITLPRSPHPPGWSYPPGKYAQIHVDILPPGCASPDTLVFEVVCPPARPIALSDTLLLVSGHQPPPTLGIVLSLHALEQHVVELAFRPLQGDRDHILLVPTSWMSLPWTTRLRHIFTYPCLANEWPDAFNSLAGSRCDGSRCDHLRYAEEEHGPTADQRSFLLLN</sequence>